<dbReference type="Proteomes" id="UP000019116">
    <property type="component" value="Chromosome 2B"/>
</dbReference>
<feature type="region of interest" description="Disordered" evidence="1">
    <location>
        <begin position="403"/>
        <end position="423"/>
    </location>
</feature>
<dbReference type="OMA" id="GETDNLM"/>
<evidence type="ECO:0000313" key="4">
    <source>
        <dbReference type="Proteomes" id="UP000019116"/>
    </source>
</evidence>
<keyword evidence="4" id="KW-1185">Reference proteome</keyword>
<reference evidence="3" key="1">
    <citation type="submission" date="2018-08" db="EMBL/GenBank/DDBJ databases">
        <authorList>
            <person name="Rossello M."/>
        </authorList>
    </citation>
    <scope>NUCLEOTIDE SEQUENCE [LARGE SCALE GENOMIC DNA]</scope>
    <source>
        <strain evidence="3">cv. Chinese Spring</strain>
    </source>
</reference>
<evidence type="ECO:0000313" key="3">
    <source>
        <dbReference type="EnsemblPlants" id="TraesCS2B02G207300.1"/>
    </source>
</evidence>
<dbReference type="STRING" id="4565.A0A3B6C382"/>
<dbReference type="AlphaFoldDB" id="A0A3B6C382"/>
<evidence type="ECO:0000259" key="2">
    <source>
        <dbReference type="Pfam" id="PF23635"/>
    </source>
</evidence>
<dbReference type="PANTHER" id="PTHR33186:SF16">
    <property type="entry name" value="F-BOX ASSOCIATED DOMAIN-CONTAINING PROTEIN"/>
    <property type="match status" value="1"/>
</dbReference>
<dbReference type="EnsemblPlants" id="TraesCS2B02G207300.1">
    <property type="protein sequence ID" value="TraesCS2B02G207300.1"/>
    <property type="gene ID" value="TraesCS2B02G207300"/>
</dbReference>
<dbReference type="Gramene" id="TraesCS2B02G207300.1">
    <property type="protein sequence ID" value="TraesCS2B02G207300.1"/>
    <property type="gene ID" value="TraesCS2B02G207300"/>
</dbReference>
<protein>
    <recommendedName>
        <fullName evidence="2">F-box protein AT5G49610-like beta-propeller domain-containing protein</fullName>
    </recommendedName>
</protein>
<dbReference type="InterPro" id="IPR056594">
    <property type="entry name" value="AT5G49610-like_b-prop"/>
</dbReference>
<organism evidence="3">
    <name type="scientific">Triticum aestivum</name>
    <name type="common">Wheat</name>
    <dbReference type="NCBI Taxonomy" id="4565"/>
    <lineage>
        <taxon>Eukaryota</taxon>
        <taxon>Viridiplantae</taxon>
        <taxon>Streptophyta</taxon>
        <taxon>Embryophyta</taxon>
        <taxon>Tracheophyta</taxon>
        <taxon>Spermatophyta</taxon>
        <taxon>Magnoliopsida</taxon>
        <taxon>Liliopsida</taxon>
        <taxon>Poales</taxon>
        <taxon>Poaceae</taxon>
        <taxon>BOP clade</taxon>
        <taxon>Pooideae</taxon>
        <taxon>Triticodae</taxon>
        <taxon>Triticeae</taxon>
        <taxon>Triticinae</taxon>
        <taxon>Triticum</taxon>
    </lineage>
</organism>
<dbReference type="OrthoDB" id="625245at2759"/>
<evidence type="ECO:0000256" key="1">
    <source>
        <dbReference type="SAM" id="MobiDB-lite"/>
    </source>
</evidence>
<accession>A0A3B6C382</accession>
<name>A0A3B6C382_WHEAT</name>
<sequence>MYMDLFDCRHGRVVFFDHRLREVMLFDPATGGRRHVVVPPVFDEKDIGVFNAAVICVAGDEGHVHGDCHTSPFQVVLIGIHDDNKLRKGTNYPAEASVFVPSATAAIRYMCELSRPSTLVGDSVYWVFDGNEDGILKFDLDSHSLVNIELPDLLRYYSCSSSSKIMSTDDGSFGLAVLEYQKFEMWERKVGCDGVAGWVLQKTFQLNTILGLGPMGETDNLMLGYDEDDRVIYVRTDIGVCIIQLETMQFRNLGKDNFTTTAYYPYKSFYTAVSDLSVCERRIGGISRSLAKDGSIMVPASRGAGAVGDNAAAAAASTRTIPGGDMLDKSNSRVQGIDTGLVPSRVLTQTRVDVIFKKETETRSKLSKAWAKWFRSNGVPESKADCPHFRNAMKLTQQLGTRLPVPTGGELGGINLDAEEELS</sequence>
<feature type="domain" description="F-box protein AT5G49610-like beta-propeller" evidence="2">
    <location>
        <begin position="5"/>
        <end position="210"/>
    </location>
</feature>
<dbReference type="PANTHER" id="PTHR33186">
    <property type="entry name" value="OS10G0136150 PROTEIN-RELATED"/>
    <property type="match status" value="1"/>
</dbReference>
<reference evidence="3" key="2">
    <citation type="submission" date="2018-10" db="UniProtKB">
        <authorList>
            <consortium name="EnsemblPlants"/>
        </authorList>
    </citation>
    <scope>IDENTIFICATION</scope>
</reference>
<dbReference type="Pfam" id="PF23635">
    <property type="entry name" value="Beta-prop_AT5G49610-like"/>
    <property type="match status" value="1"/>
</dbReference>
<dbReference type="Gramene" id="TraesCS2B03G0499200.1">
    <property type="protein sequence ID" value="TraesCS2B03G0499200.1.CDS"/>
    <property type="gene ID" value="TraesCS2B03G0499200"/>
</dbReference>
<proteinExistence type="predicted"/>